<name>A0ACB9MUA5_BAUVA</name>
<reference evidence="1 2" key="1">
    <citation type="journal article" date="2022" name="DNA Res.">
        <title>Chromosomal-level genome assembly of the orchid tree Bauhinia variegata (Leguminosae; Cercidoideae) supports the allotetraploid origin hypothesis of Bauhinia.</title>
        <authorList>
            <person name="Zhong Y."/>
            <person name="Chen Y."/>
            <person name="Zheng D."/>
            <person name="Pang J."/>
            <person name="Liu Y."/>
            <person name="Luo S."/>
            <person name="Meng S."/>
            <person name="Qian L."/>
            <person name="Wei D."/>
            <person name="Dai S."/>
            <person name="Zhou R."/>
        </authorList>
    </citation>
    <scope>NUCLEOTIDE SEQUENCE [LARGE SCALE GENOMIC DNA]</scope>
    <source>
        <strain evidence="1">BV-YZ2020</strain>
    </source>
</reference>
<organism evidence="1 2">
    <name type="scientific">Bauhinia variegata</name>
    <name type="common">Purple orchid tree</name>
    <name type="synonym">Phanera variegata</name>
    <dbReference type="NCBI Taxonomy" id="167791"/>
    <lineage>
        <taxon>Eukaryota</taxon>
        <taxon>Viridiplantae</taxon>
        <taxon>Streptophyta</taxon>
        <taxon>Embryophyta</taxon>
        <taxon>Tracheophyta</taxon>
        <taxon>Spermatophyta</taxon>
        <taxon>Magnoliopsida</taxon>
        <taxon>eudicotyledons</taxon>
        <taxon>Gunneridae</taxon>
        <taxon>Pentapetalae</taxon>
        <taxon>rosids</taxon>
        <taxon>fabids</taxon>
        <taxon>Fabales</taxon>
        <taxon>Fabaceae</taxon>
        <taxon>Cercidoideae</taxon>
        <taxon>Cercideae</taxon>
        <taxon>Bauhiniinae</taxon>
        <taxon>Bauhinia</taxon>
    </lineage>
</organism>
<dbReference type="EMBL" id="CM039433">
    <property type="protein sequence ID" value="KAI4327318.1"/>
    <property type="molecule type" value="Genomic_DNA"/>
</dbReference>
<accession>A0ACB9MUA5</accession>
<comment type="caution">
    <text evidence="1">The sequence shown here is derived from an EMBL/GenBank/DDBJ whole genome shotgun (WGS) entry which is preliminary data.</text>
</comment>
<proteinExistence type="predicted"/>
<sequence>MLSALPPSDPLIGNPFSSFDAGFTWWDYPDLFSAFKPTKTINSSFGSDEPTQNHKPESDDSNRVPFVVDERKRRRMISNRESARRSRMRKQKHLENLRNQVNRFRIQNRELNNHLQLLQHHCNRVGTENDWLRSERAFLRQKLSSISQILVFQQLQPFPSSAWPCNSAVITE</sequence>
<keyword evidence="2" id="KW-1185">Reference proteome</keyword>
<evidence type="ECO:0000313" key="2">
    <source>
        <dbReference type="Proteomes" id="UP000828941"/>
    </source>
</evidence>
<dbReference type="Proteomes" id="UP000828941">
    <property type="component" value="Chromosome 8"/>
</dbReference>
<gene>
    <name evidence="1" type="ORF">L6164_019794</name>
</gene>
<evidence type="ECO:0000313" key="1">
    <source>
        <dbReference type="EMBL" id="KAI4327318.1"/>
    </source>
</evidence>
<protein>
    <submittedName>
        <fullName evidence="1">Uncharacterized protein</fullName>
    </submittedName>
</protein>